<comment type="caution">
    <text evidence="1">The sequence shown here is derived from an EMBL/GenBank/DDBJ whole genome shotgun (WGS) entry which is preliminary data.</text>
</comment>
<dbReference type="Proteomes" id="UP000286910">
    <property type="component" value="Unassembled WGS sequence"/>
</dbReference>
<accession>A0A430RG59</accession>
<evidence type="ECO:0000313" key="1">
    <source>
        <dbReference type="EMBL" id="RTH06920.1"/>
    </source>
</evidence>
<proteinExistence type="predicted"/>
<name>A0A430RG59_THESC</name>
<sequence>MLWLLLPVLLLVYLLYRARRPRVRPWAGVWLWQRGRRKRQGPGRCAEGGHPCLRLPSSPIPLGWREARSGFWRGFQGYLS</sequence>
<reference evidence="1 2" key="1">
    <citation type="journal article" date="2019" name="Extremophiles">
        <title>Biogeography of thermophiles and predominance of Thermus scotoductus in domestic water heaters.</title>
        <authorList>
            <person name="Wilpiszeski R.L."/>
            <person name="Zhang Z."/>
            <person name="House C.H."/>
        </authorList>
    </citation>
    <scope>NUCLEOTIDE SEQUENCE [LARGE SCALE GENOMIC DNA]</scope>
    <source>
        <strain evidence="1 2">32_S32</strain>
    </source>
</reference>
<organism evidence="1 2">
    <name type="scientific">Thermus scotoductus</name>
    <dbReference type="NCBI Taxonomy" id="37636"/>
    <lineage>
        <taxon>Bacteria</taxon>
        <taxon>Thermotogati</taxon>
        <taxon>Deinococcota</taxon>
        <taxon>Deinococci</taxon>
        <taxon>Thermales</taxon>
        <taxon>Thermaceae</taxon>
        <taxon>Thermus</taxon>
    </lineage>
</organism>
<gene>
    <name evidence="1" type="ORF">CSW45_01070</name>
</gene>
<dbReference type="AlphaFoldDB" id="A0A430RG59"/>
<evidence type="ECO:0000313" key="2">
    <source>
        <dbReference type="Proteomes" id="UP000286910"/>
    </source>
</evidence>
<protein>
    <submittedName>
        <fullName evidence="1">Uncharacterized protein</fullName>
    </submittedName>
</protein>
<dbReference type="EMBL" id="PELR01000022">
    <property type="protein sequence ID" value="RTH06920.1"/>
    <property type="molecule type" value="Genomic_DNA"/>
</dbReference>